<feature type="transmembrane region" description="Helical" evidence="1">
    <location>
        <begin position="33"/>
        <end position="53"/>
    </location>
</feature>
<evidence type="ECO:0000313" key="3">
    <source>
        <dbReference type="Proteomes" id="UP000193642"/>
    </source>
</evidence>
<sequence>MEVTPLLPHQSPAHPLALQDPLKHKICLKRTTLIGISLLLLLIIIFESSKFAITFRFPAKLANEAASLKSIRFSYEGVGTVKVIAVRGKDMKYTMLEAEYITTDWTRLFGTTMDALVVQADPTSIRFMAKFPPLNTLFSPRITVTIYAYLPLELENLSIQGEDIDVIYMGPNVSKTLSVKVQRGTIQILTPISLVNVALSTTKGTLRIENANATTFELAALDLSSSVSVTGRIGGFKSAVITTKSASVNMFLYPDVSASVKMKSIKGSYKLGTYGFKGNVSFSSQRHAGLFDGIDWPLLGILPTRATVGGKDGRGVMSIETQQGIGQFIFAKFL</sequence>
<evidence type="ECO:0000313" key="2">
    <source>
        <dbReference type="EMBL" id="ORY38805.1"/>
    </source>
</evidence>
<comment type="caution">
    <text evidence="2">The sequence shown here is derived from an EMBL/GenBank/DDBJ whole genome shotgun (WGS) entry which is preliminary data.</text>
</comment>
<evidence type="ECO:0008006" key="4">
    <source>
        <dbReference type="Google" id="ProtNLM"/>
    </source>
</evidence>
<keyword evidence="3" id="KW-1185">Reference proteome</keyword>
<dbReference type="OrthoDB" id="2115487at2759"/>
<dbReference type="AlphaFoldDB" id="A0A1Y2BXJ1"/>
<reference evidence="2 3" key="1">
    <citation type="submission" date="2016-07" db="EMBL/GenBank/DDBJ databases">
        <title>Pervasive Adenine N6-methylation of Active Genes in Fungi.</title>
        <authorList>
            <consortium name="DOE Joint Genome Institute"/>
            <person name="Mondo S.J."/>
            <person name="Dannebaum R.O."/>
            <person name="Kuo R.C."/>
            <person name="Labutti K."/>
            <person name="Haridas S."/>
            <person name="Kuo A."/>
            <person name="Salamov A."/>
            <person name="Ahrendt S.R."/>
            <person name="Lipzen A."/>
            <person name="Sullivan W."/>
            <person name="Andreopoulos W.B."/>
            <person name="Clum A."/>
            <person name="Lindquist E."/>
            <person name="Daum C."/>
            <person name="Ramamoorthy G.K."/>
            <person name="Gryganskyi A."/>
            <person name="Culley D."/>
            <person name="Magnuson J.K."/>
            <person name="James T.Y."/>
            <person name="O'Malley M.A."/>
            <person name="Stajich J.E."/>
            <person name="Spatafora J.W."/>
            <person name="Visel A."/>
            <person name="Grigoriev I.V."/>
        </authorList>
    </citation>
    <scope>NUCLEOTIDE SEQUENCE [LARGE SCALE GENOMIC DNA]</scope>
    <source>
        <strain evidence="2 3">JEL800</strain>
    </source>
</reference>
<evidence type="ECO:0000256" key="1">
    <source>
        <dbReference type="SAM" id="Phobius"/>
    </source>
</evidence>
<gene>
    <name evidence="2" type="ORF">BCR33DRAFT_741308</name>
</gene>
<accession>A0A1Y2BXJ1</accession>
<organism evidence="2 3">
    <name type="scientific">Rhizoclosmatium globosum</name>
    <dbReference type="NCBI Taxonomy" id="329046"/>
    <lineage>
        <taxon>Eukaryota</taxon>
        <taxon>Fungi</taxon>
        <taxon>Fungi incertae sedis</taxon>
        <taxon>Chytridiomycota</taxon>
        <taxon>Chytridiomycota incertae sedis</taxon>
        <taxon>Chytridiomycetes</taxon>
        <taxon>Chytridiales</taxon>
        <taxon>Chytriomycetaceae</taxon>
        <taxon>Rhizoclosmatium</taxon>
    </lineage>
</organism>
<dbReference type="EMBL" id="MCGO01000042">
    <property type="protein sequence ID" value="ORY38805.1"/>
    <property type="molecule type" value="Genomic_DNA"/>
</dbReference>
<keyword evidence="1" id="KW-0812">Transmembrane</keyword>
<dbReference type="Proteomes" id="UP000193642">
    <property type="component" value="Unassembled WGS sequence"/>
</dbReference>
<keyword evidence="1" id="KW-1133">Transmembrane helix</keyword>
<protein>
    <recommendedName>
        <fullName evidence="4">Adhesin domain-containing protein</fullName>
    </recommendedName>
</protein>
<proteinExistence type="predicted"/>
<keyword evidence="1" id="KW-0472">Membrane</keyword>
<name>A0A1Y2BXJ1_9FUNG</name>